<feature type="compositionally biased region" description="Polar residues" evidence="1">
    <location>
        <begin position="86"/>
        <end position="99"/>
    </location>
</feature>
<evidence type="ECO:0000313" key="3">
    <source>
        <dbReference type="Proteomes" id="UP001432027"/>
    </source>
</evidence>
<gene>
    <name evidence="2" type="ORF">PENTCL1PPCAC_19860</name>
</gene>
<name>A0AAV5TT64_9BILA</name>
<dbReference type="EMBL" id="BTSX01000004">
    <property type="protein sequence ID" value="GMS97685.1"/>
    <property type="molecule type" value="Genomic_DNA"/>
</dbReference>
<feature type="non-terminal residue" evidence="2">
    <location>
        <position position="1"/>
    </location>
</feature>
<accession>A0AAV5TT64</accession>
<proteinExistence type="predicted"/>
<dbReference type="Proteomes" id="UP001432027">
    <property type="component" value="Unassembled WGS sequence"/>
</dbReference>
<dbReference type="AlphaFoldDB" id="A0AAV5TT64"/>
<sequence>QRDRLRQLAESGKPEVVCDRHKPVQSKFAYDFATRTSIIASKNRKIFKNRSYRPPPVIRQNQSHVRLSHAIDSNLKQGDGVEKTRSTSIPNTSSINVRQRPTAIDPSKYGIEDVQ</sequence>
<reference evidence="2" key="1">
    <citation type="submission" date="2023-10" db="EMBL/GenBank/DDBJ databases">
        <title>Genome assembly of Pristionchus species.</title>
        <authorList>
            <person name="Yoshida K."/>
            <person name="Sommer R.J."/>
        </authorList>
    </citation>
    <scope>NUCLEOTIDE SEQUENCE</scope>
    <source>
        <strain evidence="2">RS0144</strain>
    </source>
</reference>
<protein>
    <submittedName>
        <fullName evidence="2">Uncharacterized protein</fullName>
    </submittedName>
</protein>
<comment type="caution">
    <text evidence="2">The sequence shown here is derived from an EMBL/GenBank/DDBJ whole genome shotgun (WGS) entry which is preliminary data.</text>
</comment>
<evidence type="ECO:0000256" key="1">
    <source>
        <dbReference type="SAM" id="MobiDB-lite"/>
    </source>
</evidence>
<feature type="region of interest" description="Disordered" evidence="1">
    <location>
        <begin position="74"/>
        <end position="115"/>
    </location>
</feature>
<evidence type="ECO:0000313" key="2">
    <source>
        <dbReference type="EMBL" id="GMS97685.1"/>
    </source>
</evidence>
<keyword evidence="3" id="KW-1185">Reference proteome</keyword>
<organism evidence="2 3">
    <name type="scientific">Pristionchus entomophagus</name>
    <dbReference type="NCBI Taxonomy" id="358040"/>
    <lineage>
        <taxon>Eukaryota</taxon>
        <taxon>Metazoa</taxon>
        <taxon>Ecdysozoa</taxon>
        <taxon>Nematoda</taxon>
        <taxon>Chromadorea</taxon>
        <taxon>Rhabditida</taxon>
        <taxon>Rhabditina</taxon>
        <taxon>Diplogasteromorpha</taxon>
        <taxon>Diplogasteroidea</taxon>
        <taxon>Neodiplogasteridae</taxon>
        <taxon>Pristionchus</taxon>
    </lineage>
</organism>